<dbReference type="OrthoDB" id="6445587at2"/>
<dbReference type="Proteomes" id="UP000224607">
    <property type="component" value="Unassembled WGS sequence"/>
</dbReference>
<evidence type="ECO:0000313" key="5">
    <source>
        <dbReference type="Proteomes" id="UP000224607"/>
    </source>
</evidence>
<dbReference type="Proteomes" id="UP000198919">
    <property type="component" value="Unassembled WGS sequence"/>
</dbReference>
<keyword evidence="1" id="KW-0812">Transmembrane</keyword>
<dbReference type="RefSeq" id="WP_092511730.1">
    <property type="nucleotide sequence ID" value="NZ_CAWNQB010000003.1"/>
</dbReference>
<evidence type="ECO:0000313" key="2">
    <source>
        <dbReference type="EMBL" id="PHM39331.1"/>
    </source>
</evidence>
<reference evidence="4" key="2">
    <citation type="submission" date="2016-10" db="EMBL/GenBank/DDBJ databases">
        <authorList>
            <person name="Varghese N."/>
            <person name="Submissions S."/>
        </authorList>
    </citation>
    <scope>NUCLEOTIDE SEQUENCE [LARGE SCALE GENOMIC DNA]</scope>
    <source>
        <strain evidence="4">DSM 17908</strain>
    </source>
</reference>
<feature type="transmembrane region" description="Helical" evidence="1">
    <location>
        <begin position="15"/>
        <end position="35"/>
    </location>
</feature>
<keyword evidence="5" id="KW-1185">Reference proteome</keyword>
<dbReference type="EMBL" id="FORG01000013">
    <property type="protein sequence ID" value="SFJ67410.1"/>
    <property type="molecule type" value="Genomic_DNA"/>
</dbReference>
<gene>
    <name evidence="3" type="ORF">SAMN05421680_11345</name>
    <name evidence="2" type="ORF">Xmau_02938</name>
</gene>
<keyword evidence="1" id="KW-1133">Transmembrane helix</keyword>
<name>A0A1I3T9X1_9GAMM</name>
<feature type="transmembrane region" description="Helical" evidence="1">
    <location>
        <begin position="41"/>
        <end position="61"/>
    </location>
</feature>
<dbReference type="EMBL" id="NITY01000011">
    <property type="protein sequence ID" value="PHM39331.1"/>
    <property type="molecule type" value="Genomic_DNA"/>
</dbReference>
<proteinExistence type="predicted"/>
<organism evidence="3 4">
    <name type="scientific">Xenorhabdus mauleonii</name>
    <dbReference type="NCBI Taxonomy" id="351675"/>
    <lineage>
        <taxon>Bacteria</taxon>
        <taxon>Pseudomonadati</taxon>
        <taxon>Pseudomonadota</taxon>
        <taxon>Gammaproteobacteria</taxon>
        <taxon>Enterobacterales</taxon>
        <taxon>Morganellaceae</taxon>
        <taxon>Xenorhabdus</taxon>
    </lineage>
</organism>
<evidence type="ECO:0000256" key="1">
    <source>
        <dbReference type="SAM" id="Phobius"/>
    </source>
</evidence>
<keyword evidence="1" id="KW-0472">Membrane</keyword>
<protein>
    <submittedName>
        <fullName evidence="3">Uncharacterized protein</fullName>
    </submittedName>
</protein>
<sequence length="70" mass="7955">MSQLEKLPLGDKTPLVFILGGIFLLVSSIFQWMTSDIGADWLYNSVESLLAIYFVSVGIRLRKKYQSNNE</sequence>
<dbReference type="AlphaFoldDB" id="A0A1I3T9X1"/>
<reference evidence="3" key="1">
    <citation type="submission" date="2016-10" db="EMBL/GenBank/DDBJ databases">
        <authorList>
            <person name="de Groot N.N."/>
        </authorList>
    </citation>
    <scope>NUCLEOTIDE SEQUENCE [LARGE SCALE GENOMIC DNA]</scope>
    <source>
        <strain evidence="3">DSM 17908</strain>
    </source>
</reference>
<reference evidence="2 5" key="3">
    <citation type="journal article" date="2017" name="Nat. Microbiol.">
        <title>Natural product diversity associated with the nematode symbionts Photorhabdus and Xenorhabdus.</title>
        <authorList>
            <person name="Tobias N.J."/>
            <person name="Wolff H."/>
            <person name="Djahanschiri B."/>
            <person name="Grundmann F."/>
            <person name="Kronenwerth M."/>
            <person name="Shi Y.M."/>
            <person name="Simonyi S."/>
            <person name="Grun P."/>
            <person name="Shapiro-Ilan D."/>
            <person name="Pidot S.J."/>
            <person name="Stinear T.P."/>
            <person name="Ebersberger I."/>
            <person name="Bode H.B."/>
        </authorList>
    </citation>
    <scope>NUCLEOTIDE SEQUENCE [LARGE SCALE GENOMIC DNA]</scope>
    <source>
        <strain evidence="2 5">DSM 17908</strain>
    </source>
</reference>
<evidence type="ECO:0000313" key="4">
    <source>
        <dbReference type="Proteomes" id="UP000198919"/>
    </source>
</evidence>
<evidence type="ECO:0000313" key="3">
    <source>
        <dbReference type="EMBL" id="SFJ67410.1"/>
    </source>
</evidence>
<accession>A0A1I3T9X1</accession>